<dbReference type="OrthoDB" id="9792284at2"/>
<comment type="caution">
    <text evidence="6">The sequence shown here is derived from an EMBL/GenBank/DDBJ whole genome shotgun (WGS) entry which is preliminary data.</text>
</comment>
<dbReference type="Proteomes" id="UP000271624">
    <property type="component" value="Unassembled WGS sequence"/>
</dbReference>
<feature type="signal peptide" evidence="4">
    <location>
        <begin position="1"/>
        <end position="24"/>
    </location>
</feature>
<sequence>MSIKKGLIAVIVGLAMSACATSSAQESARKRVLIVLTNHSQLGNTGKPTGFYLSEVSHPYAAFTQASYEVDFVSPTGKAAPIDPKSNDKSDPKNLQLLQNKAVMAKIQDTLAPGEVKPNDYQAIFFAGGHGVMWDLPDNKPLQQLTASMYERGALVGAVCHGLAALVNVKLSNGEYLVKGKTVAAFTNDEEEAVGLTKVMPFLLESKLIERGAKHTKAANFQSHVVVSKRLVTGQNPASATGVGEKMVELMQKTSPGS</sequence>
<proteinExistence type="inferred from homology"/>
<keyword evidence="2" id="KW-0456">Lyase</keyword>
<feature type="chain" id="PRO_5030082962" evidence="4">
    <location>
        <begin position="25"/>
        <end position="258"/>
    </location>
</feature>
<keyword evidence="7" id="KW-1185">Reference proteome</keyword>
<dbReference type="PROSITE" id="PS51257">
    <property type="entry name" value="PROKAR_LIPOPROTEIN"/>
    <property type="match status" value="1"/>
</dbReference>
<dbReference type="GO" id="GO:0019172">
    <property type="term" value="F:glyoxalase III activity"/>
    <property type="evidence" value="ECO:0007669"/>
    <property type="project" value="TreeGrafter"/>
</dbReference>
<keyword evidence="4" id="KW-0732">Signal</keyword>
<comment type="similarity">
    <text evidence="3">Belongs to the peptidase C56 family. HSP31-like subfamily.</text>
</comment>
<evidence type="ECO:0000313" key="7">
    <source>
        <dbReference type="Proteomes" id="UP000271624"/>
    </source>
</evidence>
<dbReference type="InterPro" id="IPR029062">
    <property type="entry name" value="Class_I_gatase-like"/>
</dbReference>
<dbReference type="CDD" id="cd03141">
    <property type="entry name" value="GATase1_Hsp31_like"/>
    <property type="match status" value="1"/>
</dbReference>
<dbReference type="RefSeq" id="WP_127086734.1">
    <property type="nucleotide sequence ID" value="NZ_RSCL01000036.1"/>
</dbReference>
<dbReference type="SUPFAM" id="SSF52317">
    <property type="entry name" value="Class I glutamine amidotransferase-like"/>
    <property type="match status" value="1"/>
</dbReference>
<name>A0A3S1C777_9CYAN</name>
<evidence type="ECO:0000256" key="3">
    <source>
        <dbReference type="ARBA" id="ARBA00038493"/>
    </source>
</evidence>
<reference evidence="6" key="2">
    <citation type="journal article" date="2019" name="Genome Biol. Evol.">
        <title>Day and night: Metabolic profiles and evolutionary relationships of six axenic non-marine cyanobacteria.</title>
        <authorList>
            <person name="Will S.E."/>
            <person name="Henke P."/>
            <person name="Boedeker C."/>
            <person name="Huang S."/>
            <person name="Brinkmann H."/>
            <person name="Rohde M."/>
            <person name="Jarek M."/>
            <person name="Friedl T."/>
            <person name="Seufert S."/>
            <person name="Schumacher M."/>
            <person name="Overmann J."/>
            <person name="Neumann-Schaal M."/>
            <person name="Petersen J."/>
        </authorList>
    </citation>
    <scope>NUCLEOTIDE SEQUENCE [LARGE SCALE GENOMIC DNA]</scope>
    <source>
        <strain evidence="6">PCC 7102</strain>
    </source>
</reference>
<dbReference type="AlphaFoldDB" id="A0A3S1C777"/>
<reference evidence="6" key="1">
    <citation type="submission" date="2018-12" db="EMBL/GenBank/DDBJ databases">
        <authorList>
            <person name="Will S."/>
            <person name="Neumann-Schaal M."/>
            <person name="Henke P."/>
        </authorList>
    </citation>
    <scope>NUCLEOTIDE SEQUENCE</scope>
    <source>
        <strain evidence="6">PCC 7102</strain>
    </source>
</reference>
<gene>
    <name evidence="6" type="ORF">DSM106972_087470</name>
</gene>
<dbReference type="GO" id="GO:0016301">
    <property type="term" value="F:kinase activity"/>
    <property type="evidence" value="ECO:0007669"/>
    <property type="project" value="UniProtKB-KW"/>
</dbReference>
<dbReference type="PANTHER" id="PTHR48094:SF11">
    <property type="entry name" value="GLUTATHIONE-INDEPENDENT GLYOXALASE HSP31-RELATED"/>
    <property type="match status" value="1"/>
</dbReference>
<accession>A0A3S1C777</accession>
<keyword evidence="6" id="KW-0808">Transferase</keyword>
<protein>
    <submittedName>
        <fullName evidence="6">Dihydroxyacetone kinase</fullName>
    </submittedName>
</protein>
<organism evidence="6 7">
    <name type="scientific">Dulcicalothrix desertica PCC 7102</name>
    <dbReference type="NCBI Taxonomy" id="232991"/>
    <lineage>
        <taxon>Bacteria</taxon>
        <taxon>Bacillati</taxon>
        <taxon>Cyanobacteriota</taxon>
        <taxon>Cyanophyceae</taxon>
        <taxon>Nostocales</taxon>
        <taxon>Calotrichaceae</taxon>
        <taxon>Dulcicalothrix</taxon>
    </lineage>
</organism>
<dbReference type="GO" id="GO:0019243">
    <property type="term" value="P:methylglyoxal catabolic process to D-lactate via S-lactoyl-glutathione"/>
    <property type="evidence" value="ECO:0007669"/>
    <property type="project" value="TreeGrafter"/>
</dbReference>
<dbReference type="GO" id="GO:0005737">
    <property type="term" value="C:cytoplasm"/>
    <property type="evidence" value="ECO:0007669"/>
    <property type="project" value="TreeGrafter"/>
</dbReference>
<evidence type="ECO:0000256" key="2">
    <source>
        <dbReference type="ARBA" id="ARBA00023239"/>
    </source>
</evidence>
<evidence type="ECO:0000256" key="1">
    <source>
        <dbReference type="ARBA" id="ARBA00023016"/>
    </source>
</evidence>
<dbReference type="InterPro" id="IPR050325">
    <property type="entry name" value="Prot/Nucl_acid_deglycase"/>
</dbReference>
<evidence type="ECO:0000259" key="5">
    <source>
        <dbReference type="Pfam" id="PF01965"/>
    </source>
</evidence>
<dbReference type="InterPro" id="IPR002818">
    <property type="entry name" value="DJ-1/PfpI"/>
</dbReference>
<evidence type="ECO:0000256" key="4">
    <source>
        <dbReference type="SAM" id="SignalP"/>
    </source>
</evidence>
<dbReference type="EMBL" id="RSCL01000036">
    <property type="protein sequence ID" value="RUS96560.1"/>
    <property type="molecule type" value="Genomic_DNA"/>
</dbReference>
<evidence type="ECO:0000313" key="6">
    <source>
        <dbReference type="EMBL" id="RUS96560.1"/>
    </source>
</evidence>
<dbReference type="Gene3D" id="3.40.50.880">
    <property type="match status" value="1"/>
</dbReference>
<dbReference type="Pfam" id="PF01965">
    <property type="entry name" value="DJ-1_PfpI"/>
    <property type="match status" value="1"/>
</dbReference>
<dbReference type="PANTHER" id="PTHR48094">
    <property type="entry name" value="PROTEIN/NUCLEIC ACID DEGLYCASE DJ-1-RELATED"/>
    <property type="match status" value="1"/>
</dbReference>
<keyword evidence="6" id="KW-0418">Kinase</keyword>
<feature type="domain" description="DJ-1/PfpI" evidence="5">
    <location>
        <begin position="51"/>
        <end position="249"/>
    </location>
</feature>
<keyword evidence="1" id="KW-0346">Stress response</keyword>